<evidence type="ECO:0000313" key="3">
    <source>
        <dbReference type="EMBL" id="KAF7992798.1"/>
    </source>
</evidence>
<dbReference type="Gene3D" id="2.170.140.10">
    <property type="entry name" value="Chitin binding domain"/>
    <property type="match status" value="1"/>
</dbReference>
<proteinExistence type="predicted"/>
<dbReference type="SUPFAM" id="SSF57625">
    <property type="entry name" value="Invertebrate chitin-binding proteins"/>
    <property type="match status" value="1"/>
</dbReference>
<sequence length="151" mass="16472">MAILASPFVDRPSGNQRGQPKLPQFPDNSLPTPWYPEPSPPPCPPTSTSPPPPTPTTDNSLPWYPHPSPSEPWYQPPSPSESWNLPPPAHGWGFPCSKVGNFPDPHSKNFISCVENPVGGYFAIPRACPGVLCYNAAIDACDWPKNVIQYS</sequence>
<evidence type="ECO:0000256" key="1">
    <source>
        <dbReference type="SAM" id="MobiDB-lite"/>
    </source>
</evidence>
<organism evidence="3 4">
    <name type="scientific">Aphidius gifuensis</name>
    <name type="common">Parasitoid wasp</name>
    <dbReference type="NCBI Taxonomy" id="684658"/>
    <lineage>
        <taxon>Eukaryota</taxon>
        <taxon>Metazoa</taxon>
        <taxon>Ecdysozoa</taxon>
        <taxon>Arthropoda</taxon>
        <taxon>Hexapoda</taxon>
        <taxon>Insecta</taxon>
        <taxon>Pterygota</taxon>
        <taxon>Neoptera</taxon>
        <taxon>Endopterygota</taxon>
        <taxon>Hymenoptera</taxon>
        <taxon>Apocrita</taxon>
        <taxon>Ichneumonoidea</taxon>
        <taxon>Braconidae</taxon>
        <taxon>Aphidiinae</taxon>
        <taxon>Aphidius</taxon>
    </lineage>
</organism>
<dbReference type="InterPro" id="IPR036508">
    <property type="entry name" value="Chitin-bd_dom_sf"/>
</dbReference>
<keyword evidence="4" id="KW-1185">Reference proteome</keyword>
<gene>
    <name evidence="3" type="ORF">HCN44_005142</name>
</gene>
<protein>
    <recommendedName>
        <fullName evidence="2">Chitin-binding type-2 domain-containing protein</fullName>
    </recommendedName>
</protein>
<feature type="region of interest" description="Disordered" evidence="1">
    <location>
        <begin position="1"/>
        <end position="82"/>
    </location>
</feature>
<name>A0A834XUM4_APHGI</name>
<dbReference type="InterPro" id="IPR002557">
    <property type="entry name" value="Chitin-bd_dom"/>
</dbReference>
<dbReference type="GO" id="GO:0005576">
    <property type="term" value="C:extracellular region"/>
    <property type="evidence" value="ECO:0007669"/>
    <property type="project" value="InterPro"/>
</dbReference>
<dbReference type="EMBL" id="JACMRX010000003">
    <property type="protein sequence ID" value="KAF7992798.1"/>
    <property type="molecule type" value="Genomic_DNA"/>
</dbReference>
<feature type="compositionally biased region" description="Pro residues" evidence="1">
    <location>
        <begin position="33"/>
        <end position="55"/>
    </location>
</feature>
<dbReference type="AlphaFoldDB" id="A0A834XUM4"/>
<dbReference type="SMART" id="SM00494">
    <property type="entry name" value="ChtBD2"/>
    <property type="match status" value="1"/>
</dbReference>
<feature type="compositionally biased region" description="Pro residues" evidence="1">
    <location>
        <begin position="64"/>
        <end position="82"/>
    </location>
</feature>
<accession>A0A834XUM4</accession>
<evidence type="ECO:0000313" key="4">
    <source>
        <dbReference type="Proteomes" id="UP000639338"/>
    </source>
</evidence>
<reference evidence="3 4" key="1">
    <citation type="submission" date="2020-08" db="EMBL/GenBank/DDBJ databases">
        <title>Aphidius gifuensis genome sequencing and assembly.</title>
        <authorList>
            <person name="Du Z."/>
        </authorList>
    </citation>
    <scope>NUCLEOTIDE SEQUENCE [LARGE SCALE GENOMIC DNA]</scope>
    <source>
        <strain evidence="3">YNYX2018</strain>
        <tissue evidence="3">Adults</tissue>
    </source>
</reference>
<evidence type="ECO:0000259" key="2">
    <source>
        <dbReference type="SMART" id="SM00494"/>
    </source>
</evidence>
<dbReference type="Proteomes" id="UP000639338">
    <property type="component" value="Unassembled WGS sequence"/>
</dbReference>
<feature type="domain" description="Chitin-binding type-2" evidence="2">
    <location>
        <begin position="94"/>
        <end position="148"/>
    </location>
</feature>
<dbReference type="GO" id="GO:0008061">
    <property type="term" value="F:chitin binding"/>
    <property type="evidence" value="ECO:0007669"/>
    <property type="project" value="InterPro"/>
</dbReference>
<comment type="caution">
    <text evidence="3">The sequence shown here is derived from an EMBL/GenBank/DDBJ whole genome shotgun (WGS) entry which is preliminary data.</text>
</comment>